<reference evidence="1 2" key="1">
    <citation type="journal article" date="2007" name="Nature">
        <title>Evolution of genes and genomes on the Drosophila phylogeny.</title>
        <authorList>
            <consortium name="Drosophila 12 Genomes Consortium"/>
            <person name="Clark A.G."/>
            <person name="Eisen M.B."/>
            <person name="Smith D.R."/>
            <person name="Bergman C.M."/>
            <person name="Oliver B."/>
            <person name="Markow T.A."/>
            <person name="Kaufman T.C."/>
            <person name="Kellis M."/>
            <person name="Gelbart W."/>
            <person name="Iyer V.N."/>
            <person name="Pollard D.A."/>
            <person name="Sackton T.B."/>
            <person name="Larracuente A.M."/>
            <person name="Singh N.D."/>
            <person name="Abad J.P."/>
            <person name="Abt D.N."/>
            <person name="Adryan B."/>
            <person name="Aguade M."/>
            <person name="Akashi H."/>
            <person name="Anderson W.W."/>
            <person name="Aquadro C.F."/>
            <person name="Ardell D.H."/>
            <person name="Arguello R."/>
            <person name="Artieri C.G."/>
            <person name="Barbash D.A."/>
            <person name="Barker D."/>
            <person name="Barsanti P."/>
            <person name="Batterham P."/>
            <person name="Batzoglou S."/>
            <person name="Begun D."/>
            <person name="Bhutkar A."/>
            <person name="Blanco E."/>
            <person name="Bosak S.A."/>
            <person name="Bradley R.K."/>
            <person name="Brand A.D."/>
            <person name="Brent M.R."/>
            <person name="Brooks A.N."/>
            <person name="Brown R.H."/>
            <person name="Butlin R.K."/>
            <person name="Caggese C."/>
            <person name="Calvi B.R."/>
            <person name="Bernardo de Carvalho A."/>
            <person name="Caspi A."/>
            <person name="Castrezana S."/>
            <person name="Celniker S.E."/>
            <person name="Chang J.L."/>
            <person name="Chapple C."/>
            <person name="Chatterji S."/>
            <person name="Chinwalla A."/>
            <person name="Civetta A."/>
            <person name="Clifton S.W."/>
            <person name="Comeron J.M."/>
            <person name="Costello J.C."/>
            <person name="Coyne J.A."/>
            <person name="Daub J."/>
            <person name="David R.G."/>
            <person name="Delcher A.L."/>
            <person name="Delehaunty K."/>
            <person name="Do C.B."/>
            <person name="Ebling H."/>
            <person name="Edwards K."/>
            <person name="Eickbush T."/>
            <person name="Evans J.D."/>
            <person name="Filipski A."/>
            <person name="Findeiss S."/>
            <person name="Freyhult E."/>
            <person name="Fulton L."/>
            <person name="Fulton R."/>
            <person name="Garcia A.C."/>
            <person name="Gardiner A."/>
            <person name="Garfield D.A."/>
            <person name="Garvin B.E."/>
            <person name="Gibson G."/>
            <person name="Gilbert D."/>
            <person name="Gnerre S."/>
            <person name="Godfrey J."/>
            <person name="Good R."/>
            <person name="Gotea V."/>
            <person name="Gravely B."/>
            <person name="Greenberg A.J."/>
            <person name="Griffiths-Jones S."/>
            <person name="Gross S."/>
            <person name="Guigo R."/>
            <person name="Gustafson E.A."/>
            <person name="Haerty W."/>
            <person name="Hahn M.W."/>
            <person name="Halligan D.L."/>
            <person name="Halpern A.L."/>
            <person name="Halter G.M."/>
            <person name="Han M.V."/>
            <person name="Heger A."/>
            <person name="Hillier L."/>
            <person name="Hinrichs A.S."/>
            <person name="Holmes I."/>
            <person name="Hoskins R.A."/>
            <person name="Hubisz M.J."/>
            <person name="Hultmark D."/>
            <person name="Huntley M.A."/>
            <person name="Jaffe D.B."/>
            <person name="Jagadeeshan S."/>
            <person name="Jeck W.R."/>
            <person name="Johnson J."/>
            <person name="Jones C.D."/>
            <person name="Jordan W.C."/>
            <person name="Karpen G.H."/>
            <person name="Kataoka E."/>
            <person name="Keightley P.D."/>
            <person name="Kheradpour P."/>
            <person name="Kirkness E.F."/>
            <person name="Koerich L.B."/>
            <person name="Kristiansen K."/>
            <person name="Kudrna D."/>
            <person name="Kulathinal R.J."/>
            <person name="Kumar S."/>
            <person name="Kwok R."/>
            <person name="Lander E."/>
            <person name="Langley C.H."/>
            <person name="Lapoint R."/>
            <person name="Lazzaro B.P."/>
            <person name="Lee S.J."/>
            <person name="Levesque L."/>
            <person name="Li R."/>
            <person name="Lin C.F."/>
            <person name="Lin M.F."/>
            <person name="Lindblad-Toh K."/>
            <person name="Llopart A."/>
            <person name="Long M."/>
            <person name="Low L."/>
            <person name="Lozovsky E."/>
            <person name="Lu J."/>
            <person name="Luo M."/>
            <person name="Machado C.A."/>
            <person name="Makalowski W."/>
            <person name="Marzo M."/>
            <person name="Matsuda M."/>
            <person name="Matzkin L."/>
            <person name="McAllister B."/>
            <person name="McBride C.S."/>
            <person name="McKernan B."/>
            <person name="McKernan K."/>
            <person name="Mendez-Lago M."/>
            <person name="Minx P."/>
            <person name="Mollenhauer M.U."/>
            <person name="Montooth K."/>
            <person name="Mount S.M."/>
            <person name="Mu X."/>
            <person name="Myers E."/>
            <person name="Negre B."/>
            <person name="Newfeld S."/>
            <person name="Nielsen R."/>
            <person name="Noor M.A."/>
            <person name="O'Grady P."/>
            <person name="Pachter L."/>
            <person name="Papaceit M."/>
            <person name="Parisi M.J."/>
            <person name="Parisi M."/>
            <person name="Parts L."/>
            <person name="Pedersen J.S."/>
            <person name="Pesole G."/>
            <person name="Phillippy A.M."/>
            <person name="Ponting C.P."/>
            <person name="Pop M."/>
            <person name="Porcelli D."/>
            <person name="Powell J.R."/>
            <person name="Prohaska S."/>
            <person name="Pruitt K."/>
            <person name="Puig M."/>
            <person name="Quesneville H."/>
            <person name="Ram K.R."/>
            <person name="Rand D."/>
            <person name="Rasmussen M.D."/>
            <person name="Reed L.K."/>
            <person name="Reenan R."/>
            <person name="Reily A."/>
            <person name="Remington K.A."/>
            <person name="Rieger T.T."/>
            <person name="Ritchie M.G."/>
            <person name="Robin C."/>
            <person name="Rogers Y.H."/>
            <person name="Rohde C."/>
            <person name="Rozas J."/>
            <person name="Rubenfield M.J."/>
            <person name="Ruiz A."/>
            <person name="Russo S."/>
            <person name="Salzberg S.L."/>
            <person name="Sanchez-Gracia A."/>
            <person name="Saranga D.J."/>
            <person name="Sato H."/>
            <person name="Schaeffer S.W."/>
            <person name="Schatz M.C."/>
            <person name="Schlenke T."/>
            <person name="Schwartz R."/>
            <person name="Segarra C."/>
            <person name="Singh R.S."/>
            <person name="Sirot L."/>
            <person name="Sirota M."/>
            <person name="Sisneros N.B."/>
            <person name="Smith C.D."/>
            <person name="Smith T.F."/>
            <person name="Spieth J."/>
            <person name="Stage D.E."/>
            <person name="Stark A."/>
            <person name="Stephan W."/>
            <person name="Strausberg R.L."/>
            <person name="Strempel S."/>
            <person name="Sturgill D."/>
            <person name="Sutton G."/>
            <person name="Sutton G.G."/>
            <person name="Tao W."/>
            <person name="Teichmann S."/>
            <person name="Tobari Y.N."/>
            <person name="Tomimura Y."/>
            <person name="Tsolas J.M."/>
            <person name="Valente V.L."/>
            <person name="Venter E."/>
            <person name="Venter J.C."/>
            <person name="Vicario S."/>
            <person name="Vieira F.G."/>
            <person name="Vilella A.J."/>
            <person name="Villasante A."/>
            <person name="Walenz B."/>
            <person name="Wang J."/>
            <person name="Wasserman M."/>
            <person name="Watts T."/>
            <person name="Wilson D."/>
            <person name="Wilson R.K."/>
            <person name="Wing R.A."/>
            <person name="Wolfner M.F."/>
            <person name="Wong A."/>
            <person name="Wong G.K."/>
            <person name="Wu C.I."/>
            <person name="Wu G."/>
            <person name="Yamamoto D."/>
            <person name="Yang H.P."/>
            <person name="Yang S.P."/>
            <person name="Yorke J.A."/>
            <person name="Yoshida K."/>
            <person name="Zdobnov E."/>
            <person name="Zhang P."/>
            <person name="Zhang Y."/>
            <person name="Zimin A.V."/>
            <person name="Baldwin J."/>
            <person name="Abdouelleil A."/>
            <person name="Abdulkadir J."/>
            <person name="Abebe A."/>
            <person name="Abera B."/>
            <person name="Abreu J."/>
            <person name="Acer S.C."/>
            <person name="Aftuck L."/>
            <person name="Alexander A."/>
            <person name="An P."/>
            <person name="Anderson E."/>
            <person name="Anderson S."/>
            <person name="Arachi H."/>
            <person name="Azer M."/>
            <person name="Bachantsang P."/>
            <person name="Barry A."/>
            <person name="Bayul T."/>
            <person name="Berlin A."/>
            <person name="Bessette D."/>
            <person name="Bloom T."/>
            <person name="Blye J."/>
            <person name="Boguslavskiy L."/>
            <person name="Bonnet C."/>
            <person name="Boukhgalter B."/>
            <person name="Bourzgui I."/>
            <person name="Brown A."/>
            <person name="Cahill P."/>
            <person name="Channer S."/>
            <person name="Cheshatsang Y."/>
            <person name="Chuda L."/>
            <person name="Citroen M."/>
            <person name="Collymore A."/>
            <person name="Cooke P."/>
            <person name="Costello M."/>
            <person name="D'Aco K."/>
            <person name="Daza R."/>
            <person name="De Haan G."/>
            <person name="DeGray S."/>
            <person name="DeMaso C."/>
            <person name="Dhargay N."/>
            <person name="Dooley K."/>
            <person name="Dooley E."/>
            <person name="Doricent M."/>
            <person name="Dorje P."/>
            <person name="Dorjee K."/>
            <person name="Dupes A."/>
            <person name="Elong R."/>
            <person name="Falk J."/>
            <person name="Farina A."/>
            <person name="Faro S."/>
            <person name="Ferguson D."/>
            <person name="Fisher S."/>
            <person name="Foley C.D."/>
            <person name="Franke A."/>
            <person name="Friedrich D."/>
            <person name="Gadbois L."/>
            <person name="Gearin G."/>
            <person name="Gearin C.R."/>
            <person name="Giannoukos G."/>
            <person name="Goode T."/>
            <person name="Graham J."/>
            <person name="Grandbois E."/>
            <person name="Grewal S."/>
            <person name="Gyaltsen K."/>
            <person name="Hafez N."/>
            <person name="Hagos B."/>
            <person name="Hall J."/>
            <person name="Henson C."/>
            <person name="Hollinger A."/>
            <person name="Honan T."/>
            <person name="Huard M.D."/>
            <person name="Hughes L."/>
            <person name="Hurhula B."/>
            <person name="Husby M.E."/>
            <person name="Kamat A."/>
            <person name="Kanga B."/>
            <person name="Kashin S."/>
            <person name="Khazanovich D."/>
            <person name="Kisner P."/>
            <person name="Lance K."/>
            <person name="Lara M."/>
            <person name="Lee W."/>
            <person name="Lennon N."/>
            <person name="Letendre F."/>
            <person name="LeVine R."/>
            <person name="Lipovsky A."/>
            <person name="Liu X."/>
            <person name="Liu J."/>
            <person name="Liu S."/>
            <person name="Lokyitsang T."/>
            <person name="Lokyitsang Y."/>
            <person name="Lubonja R."/>
            <person name="Lui A."/>
            <person name="MacDonald P."/>
            <person name="Magnisalis V."/>
            <person name="Maru K."/>
            <person name="Matthews C."/>
            <person name="McCusker W."/>
            <person name="McDonough S."/>
            <person name="Mehta T."/>
            <person name="Meldrim J."/>
            <person name="Meneus L."/>
            <person name="Mihai O."/>
            <person name="Mihalev A."/>
            <person name="Mihova T."/>
            <person name="Mittelman R."/>
            <person name="Mlenga V."/>
            <person name="Montmayeur A."/>
            <person name="Mulrain L."/>
            <person name="Navidi A."/>
            <person name="Naylor J."/>
            <person name="Negash T."/>
            <person name="Nguyen T."/>
            <person name="Nguyen N."/>
            <person name="Nicol R."/>
            <person name="Norbu C."/>
            <person name="Norbu N."/>
            <person name="Novod N."/>
            <person name="O'Neill B."/>
            <person name="Osman S."/>
            <person name="Markiewicz E."/>
            <person name="Oyono O.L."/>
            <person name="Patti C."/>
            <person name="Phunkhang P."/>
            <person name="Pierre F."/>
            <person name="Priest M."/>
            <person name="Raghuraman S."/>
            <person name="Rege F."/>
            <person name="Reyes R."/>
            <person name="Rise C."/>
            <person name="Rogov P."/>
            <person name="Ross K."/>
            <person name="Ryan E."/>
            <person name="Settipalli S."/>
            <person name="Shea T."/>
            <person name="Sherpa N."/>
            <person name="Shi L."/>
            <person name="Shih D."/>
            <person name="Sparrow T."/>
            <person name="Spaulding J."/>
            <person name="Stalker J."/>
            <person name="Stange-Thomann N."/>
            <person name="Stavropoulos S."/>
            <person name="Stone C."/>
            <person name="Strader C."/>
            <person name="Tesfaye S."/>
            <person name="Thomson T."/>
            <person name="Thoulutsang Y."/>
            <person name="Thoulutsang D."/>
            <person name="Topham K."/>
            <person name="Topping I."/>
            <person name="Tsamla T."/>
            <person name="Vassiliev H."/>
            <person name="Vo A."/>
            <person name="Wangchuk T."/>
            <person name="Wangdi T."/>
            <person name="Weiand M."/>
            <person name="Wilkinson J."/>
            <person name="Wilson A."/>
            <person name="Yadav S."/>
            <person name="Young G."/>
            <person name="Yu Q."/>
            <person name="Zembek L."/>
            <person name="Zhong D."/>
            <person name="Zimmer A."/>
            <person name="Zwirko Z."/>
            <person name="Jaffe D.B."/>
            <person name="Alvarez P."/>
            <person name="Brockman W."/>
            <person name="Butler J."/>
            <person name="Chin C."/>
            <person name="Gnerre S."/>
            <person name="Grabherr M."/>
            <person name="Kleber M."/>
            <person name="Mauceli E."/>
            <person name="MacCallum I."/>
        </authorList>
    </citation>
    <scope>NUCLEOTIDE SEQUENCE [LARGE SCALE GENOMIC DNA]</scope>
    <source>
        <strain evidence="2">Rob3c / Tucson 14021-0248.25</strain>
    </source>
</reference>
<dbReference type="Proteomes" id="UP000001292">
    <property type="component" value="Unassembled WGS sequence"/>
</dbReference>
<dbReference type="AlphaFoldDB" id="B4IQJ6"/>
<dbReference type="HOGENOM" id="CLU_1898424_0_0_1"/>
<sequence length="134" mass="15521">MLHAVILSLSRQLLHLKTERILHMRAKLRAHVFLIQSATQQAKRVSFCNWFNCTPKTLCTEILVEPWQFVYCSLVSTSENKLLVLLLLLANYARHQHIWTDCWVRRPIKCDPLSSQYNLVPNPVPIDAADARNS</sequence>
<evidence type="ECO:0000313" key="2">
    <source>
        <dbReference type="Proteomes" id="UP000001292"/>
    </source>
</evidence>
<organism evidence="2">
    <name type="scientific">Drosophila sechellia</name>
    <name type="common">Fruit fly</name>
    <dbReference type="NCBI Taxonomy" id="7238"/>
    <lineage>
        <taxon>Eukaryota</taxon>
        <taxon>Metazoa</taxon>
        <taxon>Ecdysozoa</taxon>
        <taxon>Arthropoda</taxon>
        <taxon>Hexapoda</taxon>
        <taxon>Insecta</taxon>
        <taxon>Pterygota</taxon>
        <taxon>Neoptera</taxon>
        <taxon>Endopterygota</taxon>
        <taxon>Diptera</taxon>
        <taxon>Brachycera</taxon>
        <taxon>Muscomorpha</taxon>
        <taxon>Ephydroidea</taxon>
        <taxon>Drosophilidae</taxon>
        <taxon>Drosophila</taxon>
        <taxon>Sophophora</taxon>
    </lineage>
</organism>
<protein>
    <submittedName>
        <fullName evidence="1">GM16551</fullName>
    </submittedName>
</protein>
<name>B4IQJ6_DROSE</name>
<evidence type="ECO:0000313" key="1">
    <source>
        <dbReference type="EMBL" id="EDW44954.1"/>
    </source>
</evidence>
<accession>B4IQJ6</accession>
<dbReference type="EMBL" id="CH688477">
    <property type="protein sequence ID" value="EDW44954.1"/>
    <property type="molecule type" value="Genomic_DNA"/>
</dbReference>
<gene>
    <name evidence="1" type="primary">Dsec\GM16551</name>
    <name evidence="1" type="ORF">Dsec_GM16551</name>
</gene>
<proteinExistence type="predicted"/>
<keyword evidence="2" id="KW-1185">Reference proteome</keyword>